<dbReference type="HOGENOM" id="CLU_023669_2_0_2"/>
<dbReference type="PROSITE" id="PS51146">
    <property type="entry name" value="KAIC"/>
    <property type="match status" value="1"/>
</dbReference>
<dbReference type="PATRIC" id="fig|79929.8.peg.953"/>
<dbReference type="PANTHER" id="PTHR43637:SF3">
    <property type="entry name" value="FLAGELLA-RELATED PROTEIN H-RELATED"/>
    <property type="match status" value="1"/>
</dbReference>
<dbReference type="AlphaFoldDB" id="D9PWH0"/>
<proteinExistence type="predicted"/>
<dbReference type="InterPro" id="IPR010624">
    <property type="entry name" value="KaiC_dom"/>
</dbReference>
<evidence type="ECO:0000256" key="1">
    <source>
        <dbReference type="ARBA" id="ARBA00022741"/>
    </source>
</evidence>
<reference evidence="4 5" key="2">
    <citation type="journal article" date="2010" name="J. Bacteriol.">
        <title>Complete genome sequence of Methanothermobacter marburgensis, a methanoarchaeon model organism.</title>
        <authorList>
            <person name="Liesegang H."/>
            <person name="Kaster A.K."/>
            <person name="Wiezer A."/>
            <person name="Goenrich M."/>
            <person name="Wollherr A."/>
            <person name="Seedorf H."/>
            <person name="Gottschalk G."/>
            <person name="Thauer R.K."/>
        </authorList>
    </citation>
    <scope>NUCLEOTIDE SEQUENCE [LARGE SCALE GENOMIC DNA]</scope>
    <source>
        <strain evidence="5">ATCC BAA-927 / DSM 2133 / JCM 14651 / NBRC 100331 / OCM 82 / Marburg</strain>
    </source>
</reference>
<dbReference type="InterPro" id="IPR027417">
    <property type="entry name" value="P-loop_NTPase"/>
</dbReference>
<keyword evidence="1" id="KW-0547">Nucleotide-binding</keyword>
<dbReference type="InterPro" id="IPR014774">
    <property type="entry name" value="KaiC-like_dom"/>
</dbReference>
<dbReference type="GeneID" id="77399750"/>
<evidence type="ECO:0000256" key="2">
    <source>
        <dbReference type="ARBA" id="ARBA00022840"/>
    </source>
</evidence>
<reference key="1">
    <citation type="submission" date="2009-08" db="EMBL/GenBank/DDBJ databases">
        <title>The genome sequence of Methanothermobacter marburgensis.</title>
        <authorList>
            <person name="Kaster A."/>
            <person name="Seedorf H."/>
            <person name="Goenrich M."/>
            <person name="Wiezer A."/>
            <person name="Liesegang H."/>
            <person name="Thauer R."/>
            <person name="Gottschalk G."/>
        </authorList>
    </citation>
    <scope>NUCLEOTIDE SEQUENCE</scope>
    <source>
        <strain>Marburg</strain>
    </source>
</reference>
<keyword evidence="2" id="KW-0067">ATP-binding</keyword>
<dbReference type="SUPFAM" id="SSF52540">
    <property type="entry name" value="P-loop containing nucleoside triphosphate hydrolases"/>
    <property type="match status" value="1"/>
</dbReference>
<protein>
    <submittedName>
        <fullName evidence="4">Predicted ATPase</fullName>
    </submittedName>
</protein>
<dbReference type="Pfam" id="PF06745">
    <property type="entry name" value="ATPase"/>
    <property type="match status" value="1"/>
</dbReference>
<accession>D9PWH0</accession>
<evidence type="ECO:0000313" key="5">
    <source>
        <dbReference type="Proteomes" id="UP000000345"/>
    </source>
</evidence>
<feature type="domain" description="KaiC" evidence="3">
    <location>
        <begin position="3"/>
        <end position="231"/>
    </location>
</feature>
<dbReference type="GO" id="GO:0005524">
    <property type="term" value="F:ATP binding"/>
    <property type="evidence" value="ECO:0007669"/>
    <property type="project" value="UniProtKB-KW"/>
</dbReference>
<evidence type="ECO:0000313" key="4">
    <source>
        <dbReference type="EMBL" id="ADL58568.1"/>
    </source>
</evidence>
<dbReference type="PaxDb" id="79929-MTBMA_c09730"/>
<dbReference type="PANTHER" id="PTHR43637">
    <property type="entry name" value="UPF0273 PROTEIN TM_0370"/>
    <property type="match status" value="1"/>
</dbReference>
<dbReference type="GeneID" id="9704681"/>
<dbReference type="EMBL" id="CP001710">
    <property type="protein sequence ID" value="ADL58568.1"/>
    <property type="molecule type" value="Genomic_DNA"/>
</dbReference>
<dbReference type="Proteomes" id="UP000000345">
    <property type="component" value="Chromosome"/>
</dbReference>
<gene>
    <name evidence="4" type="ordered locus">MTBMA_c09730</name>
</gene>
<dbReference type="RefSeq" id="WP_013295791.1">
    <property type="nucleotide sequence ID" value="NC_014408.1"/>
</dbReference>
<dbReference type="STRING" id="79929.MTBMA_c09730"/>
<dbReference type="Gene3D" id="3.40.50.300">
    <property type="entry name" value="P-loop containing nucleotide triphosphate hydrolases"/>
    <property type="match status" value="1"/>
</dbReference>
<dbReference type="KEGG" id="mmg:MTBMA_c09730"/>
<evidence type="ECO:0000259" key="3">
    <source>
        <dbReference type="PROSITE" id="PS51146"/>
    </source>
</evidence>
<keyword evidence="5" id="KW-1185">Reference proteome</keyword>
<dbReference type="OrthoDB" id="27015at2157"/>
<organism evidence="4 5">
    <name type="scientific">Methanothermobacter marburgensis (strain ATCC BAA-927 / DSM 2133 / JCM 14651 / NBRC 100331 / OCM 82 / Marburg)</name>
    <name type="common">Methanobacterium thermoautotrophicum</name>
    <dbReference type="NCBI Taxonomy" id="79929"/>
    <lineage>
        <taxon>Archaea</taxon>
        <taxon>Methanobacteriati</taxon>
        <taxon>Methanobacteriota</taxon>
        <taxon>Methanomada group</taxon>
        <taxon>Methanobacteria</taxon>
        <taxon>Methanobacteriales</taxon>
        <taxon>Methanobacteriaceae</taxon>
        <taxon>Methanothermobacter</taxon>
    </lineage>
</organism>
<sequence>MIVRIPSGIRGLDELIGGGAIPENTVTLVYGPPKVGKSIFSYGFTAGGAERGEPCLYISTDYGLADLKRNMQVLGMDAESYMENELLYVIDAISSISGPASDAGNTYLSSSVHNPTDIMVKLGVAIRNITAGYSMFRSVLDSLTTLMAFNDELLIVRVLTAYIIRIKDAGGTAIVTYTEGSADPKVETMLKAVVDNIIHLDGSELTVEAMIGVGRASAPYTIDDKGLKVNP</sequence>
<name>D9PWH0_METTM</name>